<organism evidence="2 3">
    <name type="scientific">Podarcis lilfordi</name>
    <name type="common">Lilford's wall lizard</name>
    <dbReference type="NCBI Taxonomy" id="74358"/>
    <lineage>
        <taxon>Eukaryota</taxon>
        <taxon>Metazoa</taxon>
        <taxon>Chordata</taxon>
        <taxon>Craniata</taxon>
        <taxon>Vertebrata</taxon>
        <taxon>Euteleostomi</taxon>
        <taxon>Lepidosauria</taxon>
        <taxon>Squamata</taxon>
        <taxon>Bifurcata</taxon>
        <taxon>Unidentata</taxon>
        <taxon>Episquamata</taxon>
        <taxon>Laterata</taxon>
        <taxon>Lacertibaenia</taxon>
        <taxon>Lacertidae</taxon>
        <taxon>Podarcis</taxon>
    </lineage>
</organism>
<feature type="region of interest" description="Disordered" evidence="1">
    <location>
        <begin position="59"/>
        <end position="80"/>
    </location>
</feature>
<dbReference type="AlphaFoldDB" id="A0AA35KTN9"/>
<protein>
    <submittedName>
        <fullName evidence="2">Uncharacterized protein</fullName>
    </submittedName>
</protein>
<reference evidence="2" key="1">
    <citation type="submission" date="2022-12" db="EMBL/GenBank/DDBJ databases">
        <authorList>
            <person name="Alioto T."/>
            <person name="Alioto T."/>
            <person name="Gomez Garrido J."/>
        </authorList>
    </citation>
    <scope>NUCLEOTIDE SEQUENCE</scope>
</reference>
<evidence type="ECO:0000256" key="1">
    <source>
        <dbReference type="SAM" id="MobiDB-lite"/>
    </source>
</evidence>
<proteinExistence type="predicted"/>
<dbReference type="EMBL" id="OX395134">
    <property type="protein sequence ID" value="CAI5784146.1"/>
    <property type="molecule type" value="Genomic_DNA"/>
</dbReference>
<gene>
    <name evidence="2" type="ORF">PODLI_1B003017</name>
</gene>
<keyword evidence="3" id="KW-1185">Reference proteome</keyword>
<feature type="compositionally biased region" description="Polar residues" evidence="1">
    <location>
        <begin position="62"/>
        <end position="80"/>
    </location>
</feature>
<sequence>MRPLQDAQQHVSDWGDGSFRGHGHSVQCANGNSTILSAELNSTLFSHYHMTVCGAGCEDPSTRASPLSCTSGELQESVTL</sequence>
<name>A0AA35KTN9_9SAUR</name>
<evidence type="ECO:0000313" key="2">
    <source>
        <dbReference type="EMBL" id="CAI5784146.1"/>
    </source>
</evidence>
<evidence type="ECO:0000313" key="3">
    <source>
        <dbReference type="Proteomes" id="UP001178461"/>
    </source>
</evidence>
<accession>A0AA35KTN9</accession>
<dbReference type="Proteomes" id="UP001178461">
    <property type="component" value="Chromosome 9"/>
</dbReference>